<dbReference type="InterPro" id="IPR017946">
    <property type="entry name" value="PLC-like_Pdiesterase_TIM-brl"/>
</dbReference>
<dbReference type="SUPFAM" id="SSF49265">
    <property type="entry name" value="Fibronectin type III"/>
    <property type="match status" value="2"/>
</dbReference>
<evidence type="ECO:0000313" key="2">
    <source>
        <dbReference type="EMBL" id="VVO10537.1"/>
    </source>
</evidence>
<evidence type="ECO:0000313" key="3">
    <source>
        <dbReference type="Proteomes" id="UP000326018"/>
    </source>
</evidence>
<proteinExistence type="predicted"/>
<dbReference type="PANTHER" id="PTHR13593">
    <property type="match status" value="1"/>
</dbReference>
<dbReference type="InterPro" id="IPR036116">
    <property type="entry name" value="FN3_sf"/>
</dbReference>
<dbReference type="EMBL" id="CABVIB010000017">
    <property type="protein sequence ID" value="VVO10537.1"/>
    <property type="molecule type" value="Genomic_DNA"/>
</dbReference>
<feature type="domain" description="Fibronectin type-III" evidence="1">
    <location>
        <begin position="686"/>
        <end position="774"/>
    </location>
</feature>
<gene>
    <name evidence="2" type="ORF">PS712_03418</name>
</gene>
<dbReference type="CDD" id="cd08557">
    <property type="entry name" value="PI-PLCc_bacteria_like"/>
    <property type="match status" value="1"/>
</dbReference>
<reference evidence="2 3" key="1">
    <citation type="submission" date="2019-09" db="EMBL/GenBank/DDBJ databases">
        <authorList>
            <person name="Chandra G."/>
            <person name="Truman W A."/>
        </authorList>
    </citation>
    <scope>NUCLEOTIDE SEQUENCE [LARGE SCALE GENOMIC DNA]</scope>
    <source>
        <strain evidence="2">PS712</strain>
    </source>
</reference>
<name>A0A5E7CZT3_PSEFL</name>
<evidence type="ECO:0000259" key="1">
    <source>
        <dbReference type="PROSITE" id="PS50853"/>
    </source>
</evidence>
<dbReference type="RefSeq" id="WP_150703391.1">
    <property type="nucleotide sequence ID" value="NZ_CABVIB010000017.1"/>
</dbReference>
<protein>
    <recommendedName>
        <fullName evidence="1">Fibronectin type-III domain-containing protein</fullName>
    </recommendedName>
</protein>
<sequence length="774" mass="88102">MKDDPADTTVDLPSPSLEPVEPRVNYSRWMTDMAADIAHLKLSQMAIPGAHNSGVDMAGTWGPEELWGANQVNSFPEQLAAGARHLDLRLYDSSYYTMVGNGNPTRYFHEVFEFKHGIASAGRRLEHLIRDVKNFVIANPGEIVILNFHQYNRGSYPHDSLERCLPYFNPIIDLLIPSSASDSTIGEIRQKHPGRSIVLFFDHGAPTYWQAYMWGSLSQKWNPNDSTDTGIEDLVIQTMKSPQLSGIWALSACVYSTTGPKNLDRNHPVRRETFRDGAQNCNIVMVDFIERFDTKLSVTDRCITLNKLRSRDRTGPSAPTDFIVRKMRNEDTTDGNYQNTILFNWTASTDNLGVYGYEIFRDDQHFAFTNETSHRVKDFPKLNTTFKVRSFDILRNYSAFSVPFTLIQDTVAPTLPKYSFVRRYGYAPPHTVVIAWDPSYDEAGVDGYELKINGQYSRFLKHSEGFLQVHQIEGLNPAEKYVFEIRAKDINGLYSEYIRLTRPIISYKLYNHRYTLRASEDGKCRAISNWDVTPEITDPENTVYCAFSDYRIKAFAPGEPIVDTSPLYWIDTKETLKTFFTSKSSAFEKSQPEFFDIIFDITPPQPVTNLQVTPKQESTTITWTRSSSPNIKNYALSLNEAPPIFLAASESSYELNRRIDDYSVIDVWSINDKGIPSILEGVPDNPPREFRVTNVADQNITFAWAPPIRHDDKVIEYKFAVIVVGVPLPVQVGLQNEVTIPDISPTQELKVRVWCSFAGGENSIWRELILPPRS</sequence>
<dbReference type="PANTHER" id="PTHR13593:SF113">
    <property type="entry name" value="SI:DKEY-266F7.9"/>
    <property type="match status" value="1"/>
</dbReference>
<dbReference type="PROSITE" id="PS50007">
    <property type="entry name" value="PIPLC_X_DOMAIN"/>
    <property type="match status" value="1"/>
</dbReference>
<dbReference type="InterPro" id="IPR013783">
    <property type="entry name" value="Ig-like_fold"/>
</dbReference>
<dbReference type="InterPro" id="IPR051057">
    <property type="entry name" value="PI-PLC_domain"/>
</dbReference>
<accession>A0A5E7CZT3</accession>
<dbReference type="Gene3D" id="3.20.20.190">
    <property type="entry name" value="Phosphatidylinositol (PI) phosphodiesterase"/>
    <property type="match status" value="1"/>
</dbReference>
<dbReference type="Gene3D" id="2.60.40.10">
    <property type="entry name" value="Immunoglobulins"/>
    <property type="match status" value="3"/>
</dbReference>
<dbReference type="GO" id="GO:0008081">
    <property type="term" value="F:phosphoric diester hydrolase activity"/>
    <property type="evidence" value="ECO:0007669"/>
    <property type="project" value="InterPro"/>
</dbReference>
<dbReference type="AlphaFoldDB" id="A0A5E7CZT3"/>
<dbReference type="OrthoDB" id="7021323at2"/>
<dbReference type="GO" id="GO:0006629">
    <property type="term" value="P:lipid metabolic process"/>
    <property type="evidence" value="ECO:0007669"/>
    <property type="project" value="InterPro"/>
</dbReference>
<organism evidence="2 3">
    <name type="scientific">Pseudomonas fluorescens</name>
    <dbReference type="NCBI Taxonomy" id="294"/>
    <lineage>
        <taxon>Bacteria</taxon>
        <taxon>Pseudomonadati</taxon>
        <taxon>Pseudomonadota</taxon>
        <taxon>Gammaproteobacteria</taxon>
        <taxon>Pseudomonadales</taxon>
        <taxon>Pseudomonadaceae</taxon>
        <taxon>Pseudomonas</taxon>
    </lineage>
</organism>
<dbReference type="SMART" id="SM00060">
    <property type="entry name" value="FN3"/>
    <property type="match status" value="2"/>
</dbReference>
<dbReference type="CDD" id="cd00063">
    <property type="entry name" value="FN3"/>
    <property type="match status" value="2"/>
</dbReference>
<dbReference type="InterPro" id="IPR003961">
    <property type="entry name" value="FN3_dom"/>
</dbReference>
<dbReference type="Proteomes" id="UP000326018">
    <property type="component" value="Unassembled WGS sequence"/>
</dbReference>
<dbReference type="SUPFAM" id="SSF51695">
    <property type="entry name" value="PLC-like phosphodiesterases"/>
    <property type="match status" value="1"/>
</dbReference>
<dbReference type="PROSITE" id="PS50853">
    <property type="entry name" value="FN3"/>
    <property type="match status" value="1"/>
</dbReference>